<evidence type="ECO:0000259" key="7">
    <source>
        <dbReference type="Pfam" id="PF00248"/>
    </source>
</evidence>
<reference evidence="8" key="1">
    <citation type="journal article" date="2021" name="IMA Fungus">
        <title>Genomic characterization of three marine fungi, including Emericellopsis atlantica sp. nov. with signatures of a generalist lifestyle and marine biomass degradation.</title>
        <authorList>
            <person name="Hagestad O.C."/>
            <person name="Hou L."/>
            <person name="Andersen J.H."/>
            <person name="Hansen E.H."/>
            <person name="Altermark B."/>
            <person name="Li C."/>
            <person name="Kuhnert E."/>
            <person name="Cox R.J."/>
            <person name="Crous P.W."/>
            <person name="Spatafora J.W."/>
            <person name="Lail K."/>
            <person name="Amirebrahimi M."/>
            <person name="Lipzen A."/>
            <person name="Pangilinan J."/>
            <person name="Andreopoulos W."/>
            <person name="Hayes R.D."/>
            <person name="Ng V."/>
            <person name="Grigoriev I.V."/>
            <person name="Jackson S.A."/>
            <person name="Sutton T.D.S."/>
            <person name="Dobson A.D.W."/>
            <person name="Rama T."/>
        </authorList>
    </citation>
    <scope>NUCLEOTIDE SEQUENCE</scope>
    <source>
        <strain evidence="8">TS7</strain>
    </source>
</reference>
<protein>
    <submittedName>
        <fullName evidence="8">NADP-dependent oxidoreductase domain-containing protein</fullName>
    </submittedName>
</protein>
<feature type="domain" description="NADP-dependent oxidoreductase" evidence="7">
    <location>
        <begin position="18"/>
        <end position="295"/>
    </location>
</feature>
<keyword evidence="3" id="KW-0560">Oxidoreductase</keyword>
<dbReference type="RefSeq" id="XP_046115565.1">
    <property type="nucleotide sequence ID" value="XM_046261527.1"/>
</dbReference>
<evidence type="ECO:0000313" key="9">
    <source>
        <dbReference type="Proteomes" id="UP000887229"/>
    </source>
</evidence>
<sequence length="332" mass="37175">MSLRKTATLSSGATIPTLGYGTWQSAPGEVGRGIFEALKAGYRHLDLALIYQNQKEVAEGIKQAYKEIPGLKREDIFITSKLWNNRHRPEEVEKALDETLAELELDYLDLYLIHWPVAFPAGDSLFPLAQGDDSQVALDQGVSLSDTWRAMTKLPKTKVRTVGVSNFTIEQLETVSNDVGQVPAVNQIERHPKLDQKDLNEYCDKKNIHITAYSAFGNNNFGFPLLINTPEIKAVADRLGKAKGTEVTPAQVILAWAQIGGRSVIPKSVTPSRIHANFQEIELDDEAVKEIAKIGEQPQRYNVPMTYKPKWDINIWNDEKEKDAKNKPVLKV</sequence>
<dbReference type="Gene3D" id="3.20.20.100">
    <property type="entry name" value="NADP-dependent oxidoreductase domain"/>
    <property type="match status" value="1"/>
</dbReference>
<keyword evidence="9" id="KW-1185">Reference proteome</keyword>
<comment type="similarity">
    <text evidence="1">Belongs to the aldo/keto reductase family.</text>
</comment>
<dbReference type="InterPro" id="IPR036812">
    <property type="entry name" value="NAD(P)_OxRdtase_dom_sf"/>
</dbReference>
<dbReference type="FunFam" id="3.20.20.100:FF:000007">
    <property type="entry name" value="NAD(P)H-dependent D-xylose reductase xyl1"/>
    <property type="match status" value="1"/>
</dbReference>
<evidence type="ECO:0000256" key="5">
    <source>
        <dbReference type="PIRSR" id="PIRSR000097-2"/>
    </source>
</evidence>
<dbReference type="OrthoDB" id="416253at2759"/>
<dbReference type="PANTHER" id="PTHR11732">
    <property type="entry name" value="ALDO/KETO REDUCTASE"/>
    <property type="match status" value="1"/>
</dbReference>
<feature type="active site" description="Proton donor" evidence="4">
    <location>
        <position position="51"/>
    </location>
</feature>
<dbReference type="AlphaFoldDB" id="A0A9P8CNE7"/>
<keyword evidence="2" id="KW-0521">NADP</keyword>
<dbReference type="SUPFAM" id="SSF51430">
    <property type="entry name" value="NAD(P)-linked oxidoreductase"/>
    <property type="match status" value="1"/>
</dbReference>
<proteinExistence type="inferred from homology"/>
<dbReference type="GO" id="GO:0016491">
    <property type="term" value="F:oxidoreductase activity"/>
    <property type="evidence" value="ECO:0007669"/>
    <property type="project" value="UniProtKB-KW"/>
</dbReference>
<dbReference type="PIRSF" id="PIRSF000097">
    <property type="entry name" value="AKR"/>
    <property type="match status" value="1"/>
</dbReference>
<evidence type="ECO:0000313" key="8">
    <source>
        <dbReference type="EMBL" id="KAG9251641.1"/>
    </source>
</evidence>
<dbReference type="InterPro" id="IPR020471">
    <property type="entry name" value="AKR"/>
</dbReference>
<dbReference type="InterPro" id="IPR023210">
    <property type="entry name" value="NADP_OxRdtase_dom"/>
</dbReference>
<dbReference type="Proteomes" id="UP000887229">
    <property type="component" value="Unassembled WGS sequence"/>
</dbReference>
<gene>
    <name evidence="8" type="ORF">F5Z01DRAFT_627176</name>
</gene>
<dbReference type="PRINTS" id="PR00069">
    <property type="entry name" value="ALDKETRDTASE"/>
</dbReference>
<evidence type="ECO:0000256" key="1">
    <source>
        <dbReference type="ARBA" id="ARBA00007905"/>
    </source>
</evidence>
<evidence type="ECO:0000256" key="2">
    <source>
        <dbReference type="ARBA" id="ARBA00022857"/>
    </source>
</evidence>
<dbReference type="EMBL" id="MU251267">
    <property type="protein sequence ID" value="KAG9251641.1"/>
    <property type="molecule type" value="Genomic_DNA"/>
</dbReference>
<accession>A0A9P8CNE7</accession>
<comment type="caution">
    <text evidence="8">The sequence shown here is derived from an EMBL/GenBank/DDBJ whole genome shotgun (WGS) entry which is preliminary data.</text>
</comment>
<name>A0A9P8CNE7_9HYPO</name>
<organism evidence="8 9">
    <name type="scientific">Emericellopsis atlantica</name>
    <dbReference type="NCBI Taxonomy" id="2614577"/>
    <lineage>
        <taxon>Eukaryota</taxon>
        <taxon>Fungi</taxon>
        <taxon>Dikarya</taxon>
        <taxon>Ascomycota</taxon>
        <taxon>Pezizomycotina</taxon>
        <taxon>Sordariomycetes</taxon>
        <taxon>Hypocreomycetidae</taxon>
        <taxon>Hypocreales</taxon>
        <taxon>Bionectriaceae</taxon>
        <taxon>Emericellopsis</taxon>
    </lineage>
</organism>
<feature type="site" description="Lowers pKa of active site Tyr" evidence="6">
    <location>
        <position position="81"/>
    </location>
</feature>
<dbReference type="Pfam" id="PF00248">
    <property type="entry name" value="Aldo_ket_red"/>
    <property type="match status" value="1"/>
</dbReference>
<evidence type="ECO:0000256" key="3">
    <source>
        <dbReference type="ARBA" id="ARBA00023002"/>
    </source>
</evidence>
<evidence type="ECO:0000256" key="6">
    <source>
        <dbReference type="PIRSR" id="PIRSR000097-3"/>
    </source>
</evidence>
<evidence type="ECO:0000256" key="4">
    <source>
        <dbReference type="PIRSR" id="PIRSR000097-1"/>
    </source>
</evidence>
<feature type="binding site" evidence="5">
    <location>
        <position position="114"/>
    </location>
    <ligand>
        <name>substrate</name>
    </ligand>
</feature>
<dbReference type="GeneID" id="70292430"/>